<accession>A0A7C8P8B9</accession>
<dbReference type="Proteomes" id="UP000297595">
    <property type="component" value="Unassembled WGS sequence"/>
</dbReference>
<feature type="chain" id="PRO_5043579718" description="CFEM domain-containing protein" evidence="11">
    <location>
        <begin position="20"/>
        <end position="254"/>
    </location>
</feature>
<evidence type="ECO:0000313" key="14">
    <source>
        <dbReference type="Proteomes" id="UP000297595"/>
    </source>
</evidence>
<feature type="compositionally biased region" description="Low complexity" evidence="10">
    <location>
        <begin position="160"/>
        <end position="170"/>
    </location>
</feature>
<dbReference type="Pfam" id="PF05730">
    <property type="entry name" value="CFEM"/>
    <property type="match status" value="1"/>
</dbReference>
<keyword evidence="5" id="KW-0325">Glycoprotein</keyword>
<keyword evidence="4" id="KW-0964">Secreted</keyword>
<keyword evidence="7 9" id="KW-1015">Disulfide bond</keyword>
<dbReference type="PROSITE" id="PS52012">
    <property type="entry name" value="CFEM"/>
    <property type="match status" value="1"/>
</dbReference>
<feature type="compositionally biased region" description="Low complexity" evidence="10">
    <location>
        <begin position="118"/>
        <end position="128"/>
    </location>
</feature>
<evidence type="ECO:0000256" key="1">
    <source>
        <dbReference type="ARBA" id="ARBA00004589"/>
    </source>
</evidence>
<feature type="disulfide bond" evidence="9">
    <location>
        <begin position="32"/>
        <end position="72"/>
    </location>
</feature>
<comment type="caution">
    <text evidence="13">The sequence shown here is derived from an EMBL/GenBank/DDBJ whole genome shotgun (WGS) entry which is preliminary data.</text>
</comment>
<dbReference type="InterPro" id="IPR008427">
    <property type="entry name" value="Extracellular_membr_CFEM_dom"/>
</dbReference>
<dbReference type="AlphaFoldDB" id="A0A7C8P8B9"/>
<feature type="domain" description="CFEM" evidence="12">
    <location>
        <begin position="1"/>
        <end position="121"/>
    </location>
</feature>
<comment type="caution">
    <text evidence="9">Lacks conserved residue(s) required for the propagation of feature annotation.</text>
</comment>
<feature type="disulfide bond" evidence="9">
    <location>
        <begin position="36"/>
        <end position="67"/>
    </location>
</feature>
<evidence type="ECO:0000256" key="3">
    <source>
        <dbReference type="ARBA" id="ARBA00010031"/>
    </source>
</evidence>
<keyword evidence="5" id="KW-0472">Membrane</keyword>
<evidence type="ECO:0000256" key="9">
    <source>
        <dbReference type="PROSITE-ProRule" id="PRU01356"/>
    </source>
</evidence>
<proteinExistence type="inferred from homology"/>
<evidence type="ECO:0000313" key="13">
    <source>
        <dbReference type="EMBL" id="TGJ66128.1"/>
    </source>
</evidence>
<name>A0A7C8P8B9_ORBOL</name>
<evidence type="ECO:0000256" key="11">
    <source>
        <dbReference type="SAM" id="SignalP"/>
    </source>
</evidence>
<feature type="disulfide bond" evidence="9">
    <location>
        <begin position="55"/>
        <end position="88"/>
    </location>
</feature>
<sequence>MRFVSRLNLCLLILEVASARSIISAREEMPKCIQACLPIAIGATECLPTNTSCICDSQPFYESLIPCVLLNCTYQDVGDLLQFGVEFCRRTRVNSTRLQRLNMGFGKSTNGGSDGDDASVSSTSAAPVEPTPTPEPGTISSTQIEPLERLKVESSDISAPTTTTKSKTPSGLFSVESNSKLDGSNTELVIFQTADPTPPRNTQPPATTAPGSTFAPPKPTVDEPSSASASTLHMFGRSSFNSFVVCLLALLLVF</sequence>
<feature type="region of interest" description="Disordered" evidence="10">
    <location>
        <begin position="103"/>
        <end position="178"/>
    </location>
</feature>
<evidence type="ECO:0000256" key="5">
    <source>
        <dbReference type="ARBA" id="ARBA00022622"/>
    </source>
</evidence>
<evidence type="ECO:0000259" key="12">
    <source>
        <dbReference type="PROSITE" id="PS52012"/>
    </source>
</evidence>
<keyword evidence="5" id="KW-0336">GPI-anchor</keyword>
<dbReference type="GO" id="GO:0005576">
    <property type="term" value="C:extracellular region"/>
    <property type="evidence" value="ECO:0007669"/>
    <property type="project" value="UniProtKB-SubCell"/>
</dbReference>
<gene>
    <name evidence="13" type="ORF">EYR41_007779</name>
</gene>
<organism evidence="13 14">
    <name type="scientific">Orbilia oligospora</name>
    <name type="common">Nematode-trapping fungus</name>
    <name type="synonym">Arthrobotrys oligospora</name>
    <dbReference type="NCBI Taxonomy" id="2813651"/>
    <lineage>
        <taxon>Eukaryota</taxon>
        <taxon>Fungi</taxon>
        <taxon>Dikarya</taxon>
        <taxon>Ascomycota</taxon>
        <taxon>Pezizomycotina</taxon>
        <taxon>Orbiliomycetes</taxon>
        <taxon>Orbiliales</taxon>
        <taxon>Orbiliaceae</taxon>
        <taxon>Orbilia</taxon>
    </lineage>
</organism>
<keyword evidence="6 11" id="KW-0732">Signal</keyword>
<comment type="subcellular location">
    <subcellularLocation>
        <location evidence="1">Membrane</location>
        <topology evidence="1">Lipid-anchor</topology>
        <topology evidence="1">GPI-anchor</topology>
    </subcellularLocation>
    <subcellularLocation>
        <location evidence="2">Secreted</location>
    </subcellularLocation>
</comment>
<keyword evidence="8" id="KW-0449">Lipoprotein</keyword>
<evidence type="ECO:0000256" key="10">
    <source>
        <dbReference type="SAM" id="MobiDB-lite"/>
    </source>
</evidence>
<evidence type="ECO:0000256" key="8">
    <source>
        <dbReference type="ARBA" id="ARBA00023288"/>
    </source>
</evidence>
<evidence type="ECO:0000256" key="2">
    <source>
        <dbReference type="ARBA" id="ARBA00004613"/>
    </source>
</evidence>
<evidence type="ECO:0000256" key="6">
    <source>
        <dbReference type="ARBA" id="ARBA00022729"/>
    </source>
</evidence>
<dbReference type="GO" id="GO:0098552">
    <property type="term" value="C:side of membrane"/>
    <property type="evidence" value="ECO:0007669"/>
    <property type="project" value="UniProtKB-KW"/>
</dbReference>
<feature type="disulfide bond" evidence="9">
    <location>
        <begin position="46"/>
        <end position="53"/>
    </location>
</feature>
<feature type="signal peptide" evidence="11">
    <location>
        <begin position="1"/>
        <end position="19"/>
    </location>
</feature>
<dbReference type="EMBL" id="SOZJ01000005">
    <property type="protein sequence ID" value="TGJ66128.1"/>
    <property type="molecule type" value="Genomic_DNA"/>
</dbReference>
<reference evidence="13 14" key="1">
    <citation type="submission" date="2019-03" db="EMBL/GenBank/DDBJ databases">
        <title>Nematode-trapping fungi genome.</title>
        <authorList>
            <person name="Vidal-Diez De Ulzurrun G."/>
        </authorList>
    </citation>
    <scope>NUCLEOTIDE SEQUENCE [LARGE SCALE GENOMIC DNA]</scope>
    <source>
        <strain evidence="13 14">TWF154</strain>
    </source>
</reference>
<protein>
    <recommendedName>
        <fullName evidence="12">CFEM domain-containing protein</fullName>
    </recommendedName>
</protein>
<feature type="region of interest" description="Disordered" evidence="10">
    <location>
        <begin position="194"/>
        <end position="225"/>
    </location>
</feature>
<comment type="similarity">
    <text evidence="3">Belongs to the RBT5 family.</text>
</comment>
<evidence type="ECO:0000256" key="7">
    <source>
        <dbReference type="ARBA" id="ARBA00023157"/>
    </source>
</evidence>
<evidence type="ECO:0000256" key="4">
    <source>
        <dbReference type="ARBA" id="ARBA00022525"/>
    </source>
</evidence>